<comment type="caution">
    <text evidence="2">The sequence shown here is derived from an EMBL/GenBank/DDBJ whole genome shotgun (WGS) entry which is preliminary data.</text>
</comment>
<name>A0AA41XGU9_9MICO</name>
<dbReference type="EMBL" id="JANLCK010000014">
    <property type="protein sequence ID" value="MCS5727757.1"/>
    <property type="molecule type" value="Genomic_DNA"/>
</dbReference>
<evidence type="ECO:0000256" key="1">
    <source>
        <dbReference type="SAM" id="Phobius"/>
    </source>
</evidence>
<proteinExistence type="predicted"/>
<keyword evidence="1" id="KW-0812">Transmembrane</keyword>
<dbReference type="AlphaFoldDB" id="A0AA41XGU9"/>
<keyword evidence="1" id="KW-0472">Membrane</keyword>
<accession>A0AA41XGU9</accession>
<feature type="transmembrane region" description="Helical" evidence="1">
    <location>
        <begin position="12"/>
        <end position="32"/>
    </location>
</feature>
<gene>
    <name evidence="2" type="ORF">N1028_17820</name>
</gene>
<protein>
    <submittedName>
        <fullName evidence="2">Uncharacterized protein</fullName>
    </submittedName>
</protein>
<evidence type="ECO:0000313" key="2">
    <source>
        <dbReference type="EMBL" id="MCS5727757.1"/>
    </source>
</evidence>
<evidence type="ECO:0000313" key="3">
    <source>
        <dbReference type="Proteomes" id="UP001165587"/>
    </source>
</evidence>
<sequence length="215" mass="22486">MQRLPPPSWPVWVLFALLLVPGLVMLGLLGGLKDASGELLAQSEDAVGRNIVLTGTLVDVETDSGMPVSTGIYEVTIPAGEGGAAETVTFRGDEHWGFPPDPDHPAELSFRVVLDDPPRPAAHGPVGSVEPVTEASVQADREALATNEAVWVGGIVVFWLFALGMPALGVVLAVRRRRAKQAVRAATATGAVGSPTAAAWAAHAPFDSRLPPPRI</sequence>
<feature type="transmembrane region" description="Helical" evidence="1">
    <location>
        <begin position="150"/>
        <end position="174"/>
    </location>
</feature>
<keyword evidence="3" id="KW-1185">Reference proteome</keyword>
<reference evidence="2" key="1">
    <citation type="submission" date="2022-08" db="EMBL/GenBank/DDBJ databases">
        <authorList>
            <person name="Deng Y."/>
            <person name="Han X.-F."/>
            <person name="Zhang Y.-Q."/>
        </authorList>
    </citation>
    <scope>NUCLEOTIDE SEQUENCE</scope>
    <source>
        <strain evidence="2">CPCC 203407</strain>
    </source>
</reference>
<dbReference type="RefSeq" id="WP_259530791.1">
    <property type="nucleotide sequence ID" value="NZ_JANLCK010000014.1"/>
</dbReference>
<organism evidence="2 3">
    <name type="scientific">Herbiconiux oxytropis</name>
    <dbReference type="NCBI Taxonomy" id="2970915"/>
    <lineage>
        <taxon>Bacteria</taxon>
        <taxon>Bacillati</taxon>
        <taxon>Actinomycetota</taxon>
        <taxon>Actinomycetes</taxon>
        <taxon>Micrococcales</taxon>
        <taxon>Microbacteriaceae</taxon>
        <taxon>Herbiconiux</taxon>
    </lineage>
</organism>
<keyword evidence="1" id="KW-1133">Transmembrane helix</keyword>
<dbReference type="Proteomes" id="UP001165587">
    <property type="component" value="Unassembled WGS sequence"/>
</dbReference>